<organism evidence="2 3">
    <name type="scientific">Cirrhinus mrigala</name>
    <name type="common">Mrigala</name>
    <dbReference type="NCBI Taxonomy" id="683832"/>
    <lineage>
        <taxon>Eukaryota</taxon>
        <taxon>Metazoa</taxon>
        <taxon>Chordata</taxon>
        <taxon>Craniata</taxon>
        <taxon>Vertebrata</taxon>
        <taxon>Euteleostomi</taxon>
        <taxon>Actinopterygii</taxon>
        <taxon>Neopterygii</taxon>
        <taxon>Teleostei</taxon>
        <taxon>Ostariophysi</taxon>
        <taxon>Cypriniformes</taxon>
        <taxon>Cyprinidae</taxon>
        <taxon>Labeoninae</taxon>
        <taxon>Labeonini</taxon>
        <taxon>Cirrhinus</taxon>
    </lineage>
</organism>
<dbReference type="Proteomes" id="UP001529510">
    <property type="component" value="Unassembled WGS sequence"/>
</dbReference>
<evidence type="ECO:0000313" key="2">
    <source>
        <dbReference type="EMBL" id="KAL0180959.1"/>
    </source>
</evidence>
<accession>A0ABD0Q410</accession>
<proteinExistence type="predicted"/>
<reference evidence="2 3" key="1">
    <citation type="submission" date="2024-05" db="EMBL/GenBank/DDBJ databases">
        <title>Genome sequencing and assembly of Indian major carp, Cirrhinus mrigala (Hamilton, 1822).</title>
        <authorList>
            <person name="Mohindra V."/>
            <person name="Chowdhury L.M."/>
            <person name="Lal K."/>
            <person name="Jena J.K."/>
        </authorList>
    </citation>
    <scope>NUCLEOTIDE SEQUENCE [LARGE SCALE GENOMIC DNA]</scope>
    <source>
        <strain evidence="2">CM1030</strain>
        <tissue evidence="2">Blood</tissue>
    </source>
</reference>
<feature type="non-terminal residue" evidence="2">
    <location>
        <position position="1"/>
    </location>
</feature>
<feature type="region of interest" description="Disordered" evidence="1">
    <location>
        <begin position="191"/>
        <end position="230"/>
    </location>
</feature>
<evidence type="ECO:0000256" key="1">
    <source>
        <dbReference type="SAM" id="MobiDB-lite"/>
    </source>
</evidence>
<feature type="compositionally biased region" description="Basic residues" evidence="1">
    <location>
        <begin position="216"/>
        <end position="230"/>
    </location>
</feature>
<protein>
    <submittedName>
        <fullName evidence="2">Uncharacterized protein</fullName>
    </submittedName>
</protein>
<dbReference type="EMBL" id="JAMKFB020000011">
    <property type="protein sequence ID" value="KAL0180959.1"/>
    <property type="molecule type" value="Genomic_DNA"/>
</dbReference>
<evidence type="ECO:0000313" key="3">
    <source>
        <dbReference type="Proteomes" id="UP001529510"/>
    </source>
</evidence>
<dbReference type="AlphaFoldDB" id="A0ABD0Q410"/>
<feature type="region of interest" description="Disordered" evidence="1">
    <location>
        <begin position="155"/>
        <end position="177"/>
    </location>
</feature>
<gene>
    <name evidence="2" type="ORF">M9458_023365</name>
</gene>
<feature type="region of interest" description="Disordered" evidence="1">
    <location>
        <begin position="46"/>
        <end position="79"/>
    </location>
</feature>
<sequence length="230" mass="24711">SLDVGDQHPPAHRLHLALILRTAPRARVDSVPLPRDTSLHQVTNRPTIIHPPATPRPITAHPGTPPHAPPGTRRPGPHITAAGARRLTAWRATDPSTIGTMSTSGTMSRLPTSRVYHRATPTLIHTRIPDHQGLLVTGLPCTHAVCLTATVPPRPPRTGAAPTQAHTGRPMAVGPGRGCTNNIARRTRMIGVSAQGDQEGAPLDLNQDVYAPQRRERGRKGKRKQGKRAI</sequence>
<comment type="caution">
    <text evidence="2">The sequence shown here is derived from an EMBL/GenBank/DDBJ whole genome shotgun (WGS) entry which is preliminary data.</text>
</comment>
<feature type="non-terminal residue" evidence="2">
    <location>
        <position position="230"/>
    </location>
</feature>
<name>A0ABD0Q410_CIRMR</name>
<keyword evidence="3" id="KW-1185">Reference proteome</keyword>